<protein>
    <submittedName>
        <fullName evidence="3">Class I SAM-dependent methyltransferase</fullName>
        <ecNumber evidence="3">2.1.1.-</ecNumber>
    </submittedName>
</protein>
<keyword evidence="4" id="KW-1185">Reference proteome</keyword>
<dbReference type="RefSeq" id="WP_408976506.1">
    <property type="nucleotide sequence ID" value="NZ_JBJUVG010000001.1"/>
</dbReference>
<dbReference type="EC" id="2.1.1.-" evidence="3"/>
<dbReference type="Pfam" id="PF08241">
    <property type="entry name" value="Methyltransf_11"/>
    <property type="match status" value="1"/>
</dbReference>
<name>A0ABW9GWW1_9FIRM</name>
<dbReference type="InterPro" id="IPR013216">
    <property type="entry name" value="Methyltransf_11"/>
</dbReference>
<organism evidence="3 4">
    <name type="scientific">Peptococcus simiae</name>
    <dbReference type="NCBI Taxonomy" id="1643805"/>
    <lineage>
        <taxon>Bacteria</taxon>
        <taxon>Bacillati</taxon>
        <taxon>Bacillota</taxon>
        <taxon>Clostridia</taxon>
        <taxon>Eubacteriales</taxon>
        <taxon>Peptococcaceae</taxon>
        <taxon>Peptococcus</taxon>
    </lineage>
</organism>
<dbReference type="CDD" id="cd02440">
    <property type="entry name" value="AdoMet_MTases"/>
    <property type="match status" value="1"/>
</dbReference>
<dbReference type="Proteomes" id="UP001631949">
    <property type="component" value="Unassembled WGS sequence"/>
</dbReference>
<dbReference type="InterPro" id="IPR050447">
    <property type="entry name" value="Erg6_SMT_methyltransf"/>
</dbReference>
<reference evidence="3 4" key="1">
    <citation type="journal article" date="2016" name="Int. J. Syst. Evol. Microbiol.">
        <title>Peptococcus simiae sp. nov., isolated from rhesus macaque faeces and emended description of the genus Peptococcus.</title>
        <authorList>
            <person name="Shkoporov A.N."/>
            <person name="Efimov B.A."/>
            <person name="Kondova I."/>
            <person name="Ouwerling B."/>
            <person name="Chaplin A.V."/>
            <person name="Shcherbakova V.A."/>
            <person name="Langermans J.A.M."/>
        </authorList>
    </citation>
    <scope>NUCLEOTIDE SEQUENCE [LARGE SCALE GENOMIC DNA]</scope>
    <source>
        <strain evidence="3 4">M108</strain>
    </source>
</reference>
<dbReference type="PANTHER" id="PTHR44068:SF1">
    <property type="entry name" value="HYPOTHETICAL LOC100005854"/>
    <property type="match status" value="1"/>
</dbReference>
<gene>
    <name evidence="3" type="ORF">ACKQTC_00605</name>
</gene>
<evidence type="ECO:0000256" key="1">
    <source>
        <dbReference type="ARBA" id="ARBA00022679"/>
    </source>
</evidence>
<keyword evidence="1 3" id="KW-0808">Transferase</keyword>
<evidence type="ECO:0000259" key="2">
    <source>
        <dbReference type="Pfam" id="PF08241"/>
    </source>
</evidence>
<evidence type="ECO:0000313" key="3">
    <source>
        <dbReference type="EMBL" id="MFM9412877.1"/>
    </source>
</evidence>
<dbReference type="GO" id="GO:0008168">
    <property type="term" value="F:methyltransferase activity"/>
    <property type="evidence" value="ECO:0007669"/>
    <property type="project" value="UniProtKB-KW"/>
</dbReference>
<comment type="caution">
    <text evidence="3">The sequence shown here is derived from an EMBL/GenBank/DDBJ whole genome shotgun (WGS) entry which is preliminary data.</text>
</comment>
<proteinExistence type="predicted"/>
<evidence type="ECO:0000313" key="4">
    <source>
        <dbReference type="Proteomes" id="UP001631949"/>
    </source>
</evidence>
<sequence length="205" mass="23311">MFKRFFANVIKPTGLGGQLMVRRMNWHHESLARWGRSFLDIRPDYALLDLGCGGGRNVQYFLTRARRVYGLDYSPTSVAASRQLNQKAIRAGRCQIIEGNVRRLPFADASIDIVTAFETIYFWEDIAACFEEVHRVLVDGGQFLICNEAAHRDSETIKKWADMLGFEVYDPQTLTALLTPIGFSCDYELDYKDQLSFLAKKVPAG</sequence>
<dbReference type="PANTHER" id="PTHR44068">
    <property type="entry name" value="ZGC:194242"/>
    <property type="match status" value="1"/>
</dbReference>
<accession>A0ABW9GWW1</accession>
<keyword evidence="3" id="KW-0489">Methyltransferase</keyword>
<dbReference type="SUPFAM" id="SSF53335">
    <property type="entry name" value="S-adenosyl-L-methionine-dependent methyltransferases"/>
    <property type="match status" value="1"/>
</dbReference>
<dbReference type="InterPro" id="IPR029063">
    <property type="entry name" value="SAM-dependent_MTases_sf"/>
</dbReference>
<dbReference type="GO" id="GO:0032259">
    <property type="term" value="P:methylation"/>
    <property type="evidence" value="ECO:0007669"/>
    <property type="project" value="UniProtKB-KW"/>
</dbReference>
<dbReference type="Gene3D" id="3.40.50.150">
    <property type="entry name" value="Vaccinia Virus protein VP39"/>
    <property type="match status" value="1"/>
</dbReference>
<dbReference type="EMBL" id="JBJUVG010000001">
    <property type="protein sequence ID" value="MFM9412877.1"/>
    <property type="molecule type" value="Genomic_DNA"/>
</dbReference>
<feature type="domain" description="Methyltransferase type 11" evidence="2">
    <location>
        <begin position="48"/>
        <end position="145"/>
    </location>
</feature>